<dbReference type="EMBL" id="NRPP01000009">
    <property type="protein sequence ID" value="TFJ27732.1"/>
    <property type="molecule type" value="Genomic_DNA"/>
</dbReference>
<evidence type="ECO:0000256" key="2">
    <source>
        <dbReference type="SAM" id="MobiDB-lite"/>
    </source>
</evidence>
<keyword evidence="3" id="KW-0472">Membrane</keyword>
<proteinExistence type="predicted"/>
<keyword evidence="1" id="KW-0175">Coiled coil</keyword>
<comment type="caution">
    <text evidence="4">The sequence shown here is derived from an EMBL/GenBank/DDBJ whole genome shotgun (WGS) entry which is preliminary data.</text>
</comment>
<reference evidence="4 5" key="1">
    <citation type="journal article" date="2018" name="Int. J. Food Microbiol.">
        <title>Growth of Carnobacterium spp. isolated from chilled vacuum-packaged meat under relevant acidic conditions.</title>
        <authorList>
            <person name="Zhang P."/>
            <person name="Badoni M."/>
            <person name="Ganzle M."/>
            <person name="Yang X."/>
        </authorList>
    </citation>
    <scope>NUCLEOTIDE SEQUENCE [LARGE SCALE GENOMIC DNA]</scope>
    <source>
        <strain evidence="4 5">B2</strain>
    </source>
</reference>
<evidence type="ECO:0000313" key="4">
    <source>
        <dbReference type="EMBL" id="TFJ27732.1"/>
    </source>
</evidence>
<evidence type="ECO:0000256" key="1">
    <source>
        <dbReference type="SAM" id="Coils"/>
    </source>
</evidence>
<feature type="compositionally biased region" description="Basic residues" evidence="2">
    <location>
        <begin position="56"/>
        <end position="80"/>
    </location>
</feature>
<protein>
    <submittedName>
        <fullName evidence="4">Uncharacterized protein</fullName>
    </submittedName>
</protein>
<gene>
    <name evidence="4" type="ORF">CKN69_04950</name>
</gene>
<sequence>MPHSSYYLMLTVLMFYYTIIVTFRVLIQQSFLSKPFFVFPNFSQSVENKPSESTKQKIKKRSNPSSLKKSKSPIQKKKQPKKKSVFLQLKNKLAIIGWPNRNQLLIISLISFTAYFISNSMETLIITFLYLCLIYAVSLIYLAYVETKEENERLKQEVLNARKRRKKKKQLKKTN</sequence>
<feature type="coiled-coil region" evidence="1">
    <location>
        <begin position="144"/>
        <end position="171"/>
    </location>
</feature>
<feature type="transmembrane region" description="Helical" evidence="3">
    <location>
        <begin position="124"/>
        <end position="145"/>
    </location>
</feature>
<dbReference type="Proteomes" id="UP000297938">
    <property type="component" value="Unassembled WGS sequence"/>
</dbReference>
<dbReference type="RefSeq" id="WP_135025849.1">
    <property type="nucleotide sequence ID" value="NZ_CBCPKG010000006.1"/>
</dbReference>
<dbReference type="AlphaFoldDB" id="A0A7Z8G4M2"/>
<accession>A0A7Z8G4M2</accession>
<evidence type="ECO:0000256" key="3">
    <source>
        <dbReference type="SAM" id="Phobius"/>
    </source>
</evidence>
<evidence type="ECO:0000313" key="5">
    <source>
        <dbReference type="Proteomes" id="UP000297938"/>
    </source>
</evidence>
<feature type="region of interest" description="Disordered" evidence="2">
    <location>
        <begin position="48"/>
        <end position="80"/>
    </location>
</feature>
<organism evidence="4 5">
    <name type="scientific">Carnobacterium divergens</name>
    <name type="common">Lactobacillus divergens</name>
    <dbReference type="NCBI Taxonomy" id="2748"/>
    <lineage>
        <taxon>Bacteria</taxon>
        <taxon>Bacillati</taxon>
        <taxon>Bacillota</taxon>
        <taxon>Bacilli</taxon>
        <taxon>Lactobacillales</taxon>
        <taxon>Carnobacteriaceae</taxon>
        <taxon>Carnobacterium</taxon>
    </lineage>
</organism>
<name>A0A7Z8G4M2_CARDV</name>
<feature type="transmembrane region" description="Helical" evidence="3">
    <location>
        <begin position="6"/>
        <end position="27"/>
    </location>
</feature>
<keyword evidence="3" id="KW-1133">Transmembrane helix</keyword>
<keyword evidence="3" id="KW-0812">Transmembrane</keyword>